<proteinExistence type="predicted"/>
<name>A0ACB5SM62_9PEZI</name>
<organism evidence="1 2">
    <name type="scientific">Neofusicoccum parvum</name>
    <dbReference type="NCBI Taxonomy" id="310453"/>
    <lineage>
        <taxon>Eukaryota</taxon>
        <taxon>Fungi</taxon>
        <taxon>Dikarya</taxon>
        <taxon>Ascomycota</taxon>
        <taxon>Pezizomycotina</taxon>
        <taxon>Dothideomycetes</taxon>
        <taxon>Dothideomycetes incertae sedis</taxon>
        <taxon>Botryosphaeriales</taxon>
        <taxon>Botryosphaeriaceae</taxon>
        <taxon>Neofusicoccum</taxon>
    </lineage>
</organism>
<evidence type="ECO:0000313" key="1">
    <source>
        <dbReference type="EMBL" id="GME48387.1"/>
    </source>
</evidence>
<sequence length="377" mass="43891">MSLTPARIRGKRKPPADPAPNGPKRRPGRPPSKPLPPPPPGLPPKLWRSRQPSKWNTKLPWPENYRISQIQSASTETPLKKKRRKSYGRKLAPLERMPAEVLQEIFLESMNMDLPVASLELLHKLNSDHIKMEFAFRALFPNRADWMCEEEVLELQNQLLARRFFDWHFYKRYAAKACKALAAWPWLEEQDPDLPLDEILRRDPAFDALDRFNFAIAIRGDIPPFLLFREQAFIPERLLRGPWTSEKHMFLRFLFVQNLGIDHESSTSPETLIEELMSLARNSSYIDVAQWLICIAITSKVPLPQKLLRRAVIDGACNQEFVGDLLTWSLRRGIEYFDPMLWNWAERNGEKGRWLMDQLRASASKREEWAAVETHAP</sequence>
<accession>A0ACB5SM62</accession>
<dbReference type="Proteomes" id="UP001165186">
    <property type="component" value="Unassembled WGS sequence"/>
</dbReference>
<reference evidence="1" key="1">
    <citation type="submission" date="2024-09" db="EMBL/GenBank/DDBJ databases">
        <title>Draft Genome Sequences of Neofusicoccum parvum.</title>
        <authorList>
            <person name="Ashida A."/>
            <person name="Camagna M."/>
            <person name="Tanaka A."/>
            <person name="Takemoto D."/>
        </authorList>
    </citation>
    <scope>NUCLEOTIDE SEQUENCE</scope>
    <source>
        <strain evidence="1">PPO83</strain>
    </source>
</reference>
<keyword evidence="2" id="KW-1185">Reference proteome</keyword>
<gene>
    <name evidence="1" type="primary">g8975</name>
    <name evidence="1" type="ORF">NpPPO83_00008975</name>
</gene>
<protein>
    <submittedName>
        <fullName evidence="1">Uncharacterized protein</fullName>
    </submittedName>
</protein>
<evidence type="ECO:0000313" key="2">
    <source>
        <dbReference type="Proteomes" id="UP001165186"/>
    </source>
</evidence>
<comment type="caution">
    <text evidence="1">The sequence shown here is derived from an EMBL/GenBank/DDBJ whole genome shotgun (WGS) entry which is preliminary data.</text>
</comment>
<dbReference type="EMBL" id="BSXG01000140">
    <property type="protein sequence ID" value="GME48387.1"/>
    <property type="molecule type" value="Genomic_DNA"/>
</dbReference>